<dbReference type="Gene3D" id="3.30.70.270">
    <property type="match status" value="1"/>
</dbReference>
<dbReference type="GO" id="GO:0009432">
    <property type="term" value="P:SOS response"/>
    <property type="evidence" value="ECO:0007669"/>
    <property type="project" value="TreeGrafter"/>
</dbReference>
<dbReference type="SUPFAM" id="SSF56672">
    <property type="entry name" value="DNA/RNA polymerases"/>
    <property type="match status" value="1"/>
</dbReference>
<dbReference type="PANTHER" id="PTHR11076:SF34">
    <property type="entry name" value="PROTEIN UMUC"/>
    <property type="match status" value="1"/>
</dbReference>
<name>A0A517YFR7_9BACT</name>
<dbReference type="AlphaFoldDB" id="A0A517YFR7"/>
<feature type="domain" description="UmuC" evidence="2">
    <location>
        <begin position="5"/>
        <end position="179"/>
    </location>
</feature>
<dbReference type="Gene3D" id="3.40.1170.60">
    <property type="match status" value="1"/>
</dbReference>
<dbReference type="GO" id="GO:0003887">
    <property type="term" value="F:DNA-directed DNA polymerase activity"/>
    <property type="evidence" value="ECO:0007669"/>
    <property type="project" value="UniProtKB-EC"/>
</dbReference>
<sequence>MPRYIAHLDADCFYVSAERVRDSFLNGKPVGVLGNQGACVIAKSYEMKAEGVKTGEPIWEAVEKCPQGIYIKRDFRWYEVLSRAMLDIVKSRSPIVEYYSIDEFFLTVDSDPEPFAREIQQTILNRVGVPVTIGVARTRTLAKLVSDLAKPFGALALIGQQAEEKLLGERQVSDVTGIAARSAAKLNAAGIYTCLDLANARPSQVKGILTVTGERLCYELRGEKCVAIQTTRPLHKIVSRGGSIGKPSNDAGIQWAWAVRNLERLIEALESYGLCTGKLTLSVDYKHGPTCAAETTLSVPTTRFDLLVAAARHLWAKVQLRGALLYRMHYFASKLQYPGKRQLSLFDPPAVRDDTLRELKNKLNGQHGRFALRSASTLPLTEIYADESHGYEICDVQGKTCF</sequence>
<dbReference type="Proteomes" id="UP000315017">
    <property type="component" value="Chromosome"/>
</dbReference>
<dbReference type="OrthoDB" id="9808813at2"/>
<dbReference type="PROSITE" id="PS50173">
    <property type="entry name" value="UMUC"/>
    <property type="match status" value="1"/>
</dbReference>
<evidence type="ECO:0000256" key="1">
    <source>
        <dbReference type="ARBA" id="ARBA00010945"/>
    </source>
</evidence>
<dbReference type="Pfam" id="PF00817">
    <property type="entry name" value="IMS"/>
    <property type="match status" value="1"/>
</dbReference>
<gene>
    <name evidence="3" type="primary">dinB_1</name>
    <name evidence="3" type="ORF">ETAA8_41840</name>
</gene>
<dbReference type="InterPro" id="IPR043502">
    <property type="entry name" value="DNA/RNA_pol_sf"/>
</dbReference>
<evidence type="ECO:0000313" key="3">
    <source>
        <dbReference type="EMBL" id="QDU29077.1"/>
    </source>
</evidence>
<comment type="similarity">
    <text evidence="1">Belongs to the DNA polymerase type-Y family.</text>
</comment>
<protein>
    <submittedName>
        <fullName evidence="3">DNA polymerase IV</fullName>
        <ecNumber evidence="3">2.7.7.7</ecNumber>
    </submittedName>
</protein>
<accession>A0A517YFR7</accession>
<dbReference type="Pfam" id="PF11799">
    <property type="entry name" value="IMS_C"/>
    <property type="match status" value="1"/>
</dbReference>
<dbReference type="GO" id="GO:0006281">
    <property type="term" value="P:DNA repair"/>
    <property type="evidence" value="ECO:0007669"/>
    <property type="project" value="InterPro"/>
</dbReference>
<proteinExistence type="inferred from homology"/>
<keyword evidence="3" id="KW-0808">Transferase</keyword>
<dbReference type="InterPro" id="IPR017961">
    <property type="entry name" value="DNA_pol_Y-fam_little_finger"/>
</dbReference>
<dbReference type="InterPro" id="IPR050116">
    <property type="entry name" value="DNA_polymerase-Y"/>
</dbReference>
<evidence type="ECO:0000313" key="4">
    <source>
        <dbReference type="Proteomes" id="UP000315017"/>
    </source>
</evidence>
<keyword evidence="3" id="KW-0548">Nucleotidyltransferase</keyword>
<evidence type="ECO:0000259" key="2">
    <source>
        <dbReference type="PROSITE" id="PS50173"/>
    </source>
</evidence>
<dbReference type="EMBL" id="CP036274">
    <property type="protein sequence ID" value="QDU29077.1"/>
    <property type="molecule type" value="Genomic_DNA"/>
</dbReference>
<dbReference type="GO" id="GO:0003684">
    <property type="term" value="F:damaged DNA binding"/>
    <property type="evidence" value="ECO:0007669"/>
    <property type="project" value="InterPro"/>
</dbReference>
<dbReference type="GO" id="GO:0042276">
    <property type="term" value="P:error-prone translesion synthesis"/>
    <property type="evidence" value="ECO:0007669"/>
    <property type="project" value="TreeGrafter"/>
</dbReference>
<dbReference type="InterPro" id="IPR001126">
    <property type="entry name" value="UmuC"/>
</dbReference>
<organism evidence="3 4">
    <name type="scientific">Anatilimnocola aggregata</name>
    <dbReference type="NCBI Taxonomy" id="2528021"/>
    <lineage>
        <taxon>Bacteria</taxon>
        <taxon>Pseudomonadati</taxon>
        <taxon>Planctomycetota</taxon>
        <taxon>Planctomycetia</taxon>
        <taxon>Pirellulales</taxon>
        <taxon>Pirellulaceae</taxon>
        <taxon>Anatilimnocola</taxon>
    </lineage>
</organism>
<dbReference type="Gene3D" id="1.10.150.20">
    <property type="entry name" value="5' to 3' exonuclease, C-terminal subdomain"/>
    <property type="match status" value="1"/>
</dbReference>
<dbReference type="GO" id="GO:0005829">
    <property type="term" value="C:cytosol"/>
    <property type="evidence" value="ECO:0007669"/>
    <property type="project" value="TreeGrafter"/>
</dbReference>
<dbReference type="KEGG" id="aagg:ETAA8_41840"/>
<dbReference type="RefSeq" id="WP_145092362.1">
    <property type="nucleotide sequence ID" value="NZ_CP036274.1"/>
</dbReference>
<dbReference type="PANTHER" id="PTHR11076">
    <property type="entry name" value="DNA REPAIR POLYMERASE UMUC / TRANSFERASE FAMILY MEMBER"/>
    <property type="match status" value="1"/>
</dbReference>
<dbReference type="InterPro" id="IPR043128">
    <property type="entry name" value="Rev_trsase/Diguanyl_cyclase"/>
</dbReference>
<keyword evidence="4" id="KW-1185">Reference proteome</keyword>
<reference evidence="3 4" key="1">
    <citation type="submission" date="2019-02" db="EMBL/GenBank/DDBJ databases">
        <title>Deep-cultivation of Planctomycetes and their phenomic and genomic characterization uncovers novel biology.</title>
        <authorList>
            <person name="Wiegand S."/>
            <person name="Jogler M."/>
            <person name="Boedeker C."/>
            <person name="Pinto D."/>
            <person name="Vollmers J."/>
            <person name="Rivas-Marin E."/>
            <person name="Kohn T."/>
            <person name="Peeters S.H."/>
            <person name="Heuer A."/>
            <person name="Rast P."/>
            <person name="Oberbeckmann S."/>
            <person name="Bunk B."/>
            <person name="Jeske O."/>
            <person name="Meyerdierks A."/>
            <person name="Storesund J.E."/>
            <person name="Kallscheuer N."/>
            <person name="Luecker S."/>
            <person name="Lage O.M."/>
            <person name="Pohl T."/>
            <person name="Merkel B.J."/>
            <person name="Hornburger P."/>
            <person name="Mueller R.-W."/>
            <person name="Bruemmer F."/>
            <person name="Labrenz M."/>
            <person name="Spormann A.M."/>
            <person name="Op den Camp H."/>
            <person name="Overmann J."/>
            <person name="Amann R."/>
            <person name="Jetten M.S.M."/>
            <person name="Mascher T."/>
            <person name="Medema M.H."/>
            <person name="Devos D.P."/>
            <person name="Kaster A.-K."/>
            <person name="Ovreas L."/>
            <person name="Rohde M."/>
            <person name="Galperin M.Y."/>
            <person name="Jogler C."/>
        </authorList>
    </citation>
    <scope>NUCLEOTIDE SEQUENCE [LARGE SCALE GENOMIC DNA]</scope>
    <source>
        <strain evidence="3 4">ETA_A8</strain>
    </source>
</reference>
<dbReference type="EC" id="2.7.7.7" evidence="3"/>